<dbReference type="GO" id="GO:0003676">
    <property type="term" value="F:nucleic acid binding"/>
    <property type="evidence" value="ECO:0007669"/>
    <property type="project" value="InterPro"/>
</dbReference>
<gene>
    <name evidence="2" type="ORF">F511_22091</name>
</gene>
<dbReference type="InterPro" id="IPR001878">
    <property type="entry name" value="Znf_CCHC"/>
</dbReference>
<dbReference type="InterPro" id="IPR036875">
    <property type="entry name" value="Znf_CCHC_sf"/>
</dbReference>
<dbReference type="Pfam" id="PF08284">
    <property type="entry name" value="RVP_2"/>
    <property type="match status" value="1"/>
</dbReference>
<dbReference type="GO" id="GO:0008270">
    <property type="term" value="F:zinc ion binding"/>
    <property type="evidence" value="ECO:0007669"/>
    <property type="project" value="InterPro"/>
</dbReference>
<dbReference type="Proteomes" id="UP000250235">
    <property type="component" value="Unassembled WGS sequence"/>
</dbReference>
<dbReference type="Gene3D" id="4.10.60.10">
    <property type="entry name" value="Zinc finger, CCHC-type"/>
    <property type="match status" value="1"/>
</dbReference>
<dbReference type="SUPFAM" id="SSF57756">
    <property type="entry name" value="Retrovirus zinc finger-like domains"/>
    <property type="match status" value="1"/>
</dbReference>
<keyword evidence="3" id="KW-1185">Reference proteome</keyword>
<reference evidence="2 3" key="1">
    <citation type="journal article" date="2015" name="Proc. Natl. Acad. Sci. U.S.A.">
        <title>The resurrection genome of Boea hygrometrica: A blueprint for survival of dehydration.</title>
        <authorList>
            <person name="Xiao L."/>
            <person name="Yang G."/>
            <person name="Zhang L."/>
            <person name="Yang X."/>
            <person name="Zhao S."/>
            <person name="Ji Z."/>
            <person name="Zhou Q."/>
            <person name="Hu M."/>
            <person name="Wang Y."/>
            <person name="Chen M."/>
            <person name="Xu Y."/>
            <person name="Jin H."/>
            <person name="Xiao X."/>
            <person name="Hu G."/>
            <person name="Bao F."/>
            <person name="Hu Y."/>
            <person name="Wan P."/>
            <person name="Li L."/>
            <person name="Deng X."/>
            <person name="Kuang T."/>
            <person name="Xiang C."/>
            <person name="Zhu J.K."/>
            <person name="Oliver M.J."/>
            <person name="He Y."/>
        </authorList>
    </citation>
    <scope>NUCLEOTIDE SEQUENCE [LARGE SCALE GENOMIC DNA]</scope>
    <source>
        <strain evidence="3">cv. XS01</strain>
    </source>
</reference>
<evidence type="ECO:0000259" key="1">
    <source>
        <dbReference type="Pfam" id="PF00098"/>
    </source>
</evidence>
<accession>A0A2Z7BWG1</accession>
<dbReference type="GO" id="GO:0006508">
    <property type="term" value="P:proteolysis"/>
    <property type="evidence" value="ECO:0007669"/>
    <property type="project" value="InterPro"/>
</dbReference>
<protein>
    <recommendedName>
        <fullName evidence="1">CCHC-type domain-containing protein</fullName>
    </recommendedName>
</protein>
<dbReference type="Pfam" id="PF00098">
    <property type="entry name" value="zf-CCHC"/>
    <property type="match status" value="1"/>
</dbReference>
<dbReference type="GO" id="GO:0004190">
    <property type="term" value="F:aspartic-type endopeptidase activity"/>
    <property type="evidence" value="ECO:0007669"/>
    <property type="project" value="InterPro"/>
</dbReference>
<dbReference type="InterPro" id="IPR001969">
    <property type="entry name" value="Aspartic_peptidase_AS"/>
</dbReference>
<dbReference type="SUPFAM" id="SSF50630">
    <property type="entry name" value="Acid proteases"/>
    <property type="match status" value="1"/>
</dbReference>
<feature type="domain" description="CCHC-type" evidence="1">
    <location>
        <begin position="8"/>
        <end position="22"/>
    </location>
</feature>
<name>A0A2Z7BWG1_9LAMI</name>
<dbReference type="CDD" id="cd00303">
    <property type="entry name" value="retropepsin_like"/>
    <property type="match status" value="1"/>
</dbReference>
<organism evidence="2 3">
    <name type="scientific">Dorcoceras hygrometricum</name>
    <dbReference type="NCBI Taxonomy" id="472368"/>
    <lineage>
        <taxon>Eukaryota</taxon>
        <taxon>Viridiplantae</taxon>
        <taxon>Streptophyta</taxon>
        <taxon>Embryophyta</taxon>
        <taxon>Tracheophyta</taxon>
        <taxon>Spermatophyta</taxon>
        <taxon>Magnoliopsida</taxon>
        <taxon>eudicotyledons</taxon>
        <taxon>Gunneridae</taxon>
        <taxon>Pentapetalae</taxon>
        <taxon>asterids</taxon>
        <taxon>lamiids</taxon>
        <taxon>Lamiales</taxon>
        <taxon>Gesneriaceae</taxon>
        <taxon>Didymocarpoideae</taxon>
        <taxon>Trichosporeae</taxon>
        <taxon>Loxocarpinae</taxon>
        <taxon>Dorcoceras</taxon>
    </lineage>
</organism>
<dbReference type="EMBL" id="KV001744">
    <property type="protein sequence ID" value="KZV38734.1"/>
    <property type="molecule type" value="Genomic_DNA"/>
</dbReference>
<sequence>MLGTGRSFHCKEPGHISRDCPKRRQDTGRVFVMQAEAADPDTTLLIGEIHVCGVTTLALLDSGATHSFISSAFTQRMGIIPESMGVALAVKVPSGEELTMTSVVQGLTMMFQDHVAPSSDQFHEEIGTSTVGGCRPPNPVHDWILDSFIDASLKLGQPYPHFDGPID</sequence>
<dbReference type="OrthoDB" id="1751327at2759"/>
<evidence type="ECO:0000313" key="2">
    <source>
        <dbReference type="EMBL" id="KZV38734.1"/>
    </source>
</evidence>
<dbReference type="AlphaFoldDB" id="A0A2Z7BWG1"/>
<evidence type="ECO:0000313" key="3">
    <source>
        <dbReference type="Proteomes" id="UP000250235"/>
    </source>
</evidence>
<dbReference type="InterPro" id="IPR021109">
    <property type="entry name" value="Peptidase_aspartic_dom_sf"/>
</dbReference>
<dbReference type="Gene3D" id="2.40.70.10">
    <property type="entry name" value="Acid Proteases"/>
    <property type="match status" value="1"/>
</dbReference>
<proteinExistence type="predicted"/>
<dbReference type="PROSITE" id="PS00141">
    <property type="entry name" value="ASP_PROTEASE"/>
    <property type="match status" value="1"/>
</dbReference>